<dbReference type="PROSITE" id="PS50994">
    <property type="entry name" value="INTEGRASE"/>
    <property type="match status" value="1"/>
</dbReference>
<reference evidence="2" key="1">
    <citation type="submission" date="2020-10" db="EMBL/GenBank/DDBJ databases">
        <title>Genomic Encyclopedia of Type Strains, Phase IV (KMG-IV): sequencing the most valuable type-strain genomes for metagenomic binning, comparative biology and taxonomic classification.</title>
        <authorList>
            <person name="Goeker M."/>
        </authorList>
    </citation>
    <scope>NUCLEOTIDE SEQUENCE</scope>
    <source>
        <strain evidence="2">DSM 13886</strain>
    </source>
</reference>
<dbReference type="InterPro" id="IPR001584">
    <property type="entry name" value="Integrase_cat-core"/>
</dbReference>
<dbReference type="Proteomes" id="UP000658225">
    <property type="component" value="Unassembled WGS sequence"/>
</dbReference>
<dbReference type="InterPro" id="IPR050900">
    <property type="entry name" value="Transposase_IS3/IS150/IS904"/>
</dbReference>
<dbReference type="Pfam" id="PF00665">
    <property type="entry name" value="rve"/>
    <property type="match status" value="1"/>
</dbReference>
<evidence type="ECO:0000313" key="3">
    <source>
        <dbReference type="Proteomes" id="UP000658225"/>
    </source>
</evidence>
<dbReference type="GO" id="GO:0003676">
    <property type="term" value="F:nucleic acid binding"/>
    <property type="evidence" value="ECO:0007669"/>
    <property type="project" value="InterPro"/>
</dbReference>
<evidence type="ECO:0000313" key="2">
    <source>
        <dbReference type="EMBL" id="MBE1556315.1"/>
    </source>
</evidence>
<dbReference type="InterPro" id="IPR012337">
    <property type="entry name" value="RNaseH-like_sf"/>
</dbReference>
<dbReference type="AlphaFoldDB" id="A0A927ML10"/>
<dbReference type="Pfam" id="PF13333">
    <property type="entry name" value="rve_2"/>
    <property type="match status" value="1"/>
</dbReference>
<evidence type="ECO:0000259" key="1">
    <source>
        <dbReference type="PROSITE" id="PS50994"/>
    </source>
</evidence>
<dbReference type="PANTHER" id="PTHR46889">
    <property type="entry name" value="TRANSPOSASE INSF FOR INSERTION SEQUENCE IS3B-RELATED"/>
    <property type="match status" value="1"/>
</dbReference>
<gene>
    <name evidence="2" type="ORF">H4683_003438</name>
</gene>
<comment type="caution">
    <text evidence="2">The sequence shown here is derived from an EMBL/GenBank/DDBJ whole genome shotgun (WGS) entry which is preliminary data.</text>
</comment>
<dbReference type="PANTHER" id="PTHR46889:SF4">
    <property type="entry name" value="TRANSPOSASE INSO FOR INSERTION SEQUENCE ELEMENT IS911B-RELATED"/>
    <property type="match status" value="1"/>
</dbReference>
<proteinExistence type="predicted"/>
<sequence>MTEFKYGIGKKAYLSAIIDLYDGSIVSYRFGSSNNNPLVFETMIPAIQSLPFGAHPLIHSDRGYQYTSKGFKRIIDKANMAHSMSRPGRSLDNAPIEGFWGSLKCEMYYLSKFLTYEELEKVIALYIHFYNTSRYQKRLNGLSPLEYRAQAA</sequence>
<organism evidence="2 3">
    <name type="scientific">Sporosarcina limicola</name>
    <dbReference type="NCBI Taxonomy" id="34101"/>
    <lineage>
        <taxon>Bacteria</taxon>
        <taxon>Bacillati</taxon>
        <taxon>Bacillota</taxon>
        <taxon>Bacilli</taxon>
        <taxon>Bacillales</taxon>
        <taxon>Caryophanaceae</taxon>
        <taxon>Sporosarcina</taxon>
    </lineage>
</organism>
<protein>
    <submittedName>
        <fullName evidence="2">Transposase InsO family protein</fullName>
    </submittedName>
</protein>
<dbReference type="InterPro" id="IPR036397">
    <property type="entry name" value="RNaseH_sf"/>
</dbReference>
<feature type="domain" description="Integrase catalytic" evidence="1">
    <location>
        <begin position="1"/>
        <end position="152"/>
    </location>
</feature>
<name>A0A927ML10_9BACL</name>
<dbReference type="SUPFAM" id="SSF53098">
    <property type="entry name" value="Ribonuclease H-like"/>
    <property type="match status" value="1"/>
</dbReference>
<dbReference type="GO" id="GO:0015074">
    <property type="term" value="P:DNA integration"/>
    <property type="evidence" value="ECO:0007669"/>
    <property type="project" value="InterPro"/>
</dbReference>
<dbReference type="EMBL" id="JADBEL010000024">
    <property type="protein sequence ID" value="MBE1556315.1"/>
    <property type="molecule type" value="Genomic_DNA"/>
</dbReference>
<dbReference type="Gene3D" id="3.30.420.10">
    <property type="entry name" value="Ribonuclease H-like superfamily/Ribonuclease H"/>
    <property type="match status" value="1"/>
</dbReference>
<accession>A0A927ML10</accession>
<keyword evidence="3" id="KW-1185">Reference proteome</keyword>